<comment type="similarity">
    <text evidence="3 8">Belongs to the metallo-dependent hydrolases superfamily. Adenosine and AMP deaminases family.</text>
</comment>
<reference evidence="10" key="1">
    <citation type="submission" date="2021-02" db="EMBL/GenBank/DDBJ databases">
        <authorList>
            <person name="Nowell W R."/>
        </authorList>
    </citation>
    <scope>NUCLEOTIDE SEQUENCE</scope>
</reference>
<gene>
    <name evidence="10" type="ORF">JBS370_LOCUS20879</name>
</gene>
<dbReference type="EC" id="3.5.4.6" evidence="4 8"/>
<sequence length="794" mass="91975">MGTNPSDMTKSIQIENSSVPVSNKEQNQEKHTNVVKSVDTNLSKELSEQILEQSIPSTDNVLQELNNRSNVSGNKSPLLEISERERSTVKNSSLDYELQMSDNENTDEEHKTTTSINQTNKTFETEHPTSFATNVLSNTKRELLHTFKIMKIATDIYDTLFIEDLEDSVSPLLRALAIRQKYMHHSFQSYPSTVENFLAKILEDDDQYQRTSLNVNLPKKEESNSSTTAAIKVENPFTHPLLPPIDACVRAENGIYHVYILNEQKQWIPANYKYINYDEFIKDFTLISKMIVDGPLQSFCHRRLQYLKTKHELHTLLNEVKEWSEAKSASHRDFYNVRKVDTHIHAVAAMHQKTLLNFMKKKVEISSDMKVYKKQDGTILTLKGVFDELKININEIDVDLLGVHADRNTFKRFDRFNANYNPVGQTMLREIFMKPNNYIDGVFFAEMLKEVIVHLETSKYQHAELRVSIQGRSMDEWDQLATWFLKNKMHSTNVNYMIQVPRVFNVHYASGKLKNFQELLTNLFQPLFDATINPESHPDLFRFMRYFTGFDSVDDESKPERSIITSMTYPDQWNTNENPPYAYYLFYMYANILALNQLRRSRGLNTYQFRPHCGEAGDASHLTAAYILAENISHGLVLRESSVLQYLYYLCQIGIAMSPLSNNSLFLSYNQSPFLEYFQRGLCVSLSTDDPLQFHFTQEPLMEEYSIAAQIWKLSSIDMCEIARNSVLMSGYSDEVKKAWLGLHYKEPGVAGNDIRRSNVPNLRIGYRYEVLCGELHLLKLAYHSRQEKNTDVH</sequence>
<proteinExistence type="inferred from homology"/>
<dbReference type="GO" id="GO:0003876">
    <property type="term" value="F:AMP deaminase activity"/>
    <property type="evidence" value="ECO:0007669"/>
    <property type="project" value="UniProtKB-EC"/>
</dbReference>
<dbReference type="PROSITE" id="PS00485">
    <property type="entry name" value="A_DEAMINASE"/>
    <property type="match status" value="1"/>
</dbReference>
<dbReference type="NCBIfam" id="TIGR01429">
    <property type="entry name" value="AMP_deaminase"/>
    <property type="match status" value="1"/>
</dbReference>
<keyword evidence="7" id="KW-0862">Zinc</keyword>
<feature type="region of interest" description="Disordered" evidence="9">
    <location>
        <begin position="1"/>
        <end position="33"/>
    </location>
</feature>
<evidence type="ECO:0000256" key="3">
    <source>
        <dbReference type="ARBA" id="ARBA00006676"/>
    </source>
</evidence>
<dbReference type="FunFam" id="3.20.20.140:FF:000035">
    <property type="entry name" value="Probable amp deaminase"/>
    <property type="match status" value="1"/>
</dbReference>
<evidence type="ECO:0000256" key="6">
    <source>
        <dbReference type="ARBA" id="ARBA00022801"/>
    </source>
</evidence>
<dbReference type="InterPro" id="IPR006329">
    <property type="entry name" value="AMPD"/>
</dbReference>
<comment type="pathway">
    <text evidence="2">Purine metabolism; IMP biosynthesis via salvage pathway; IMP from AMP: step 1/1.</text>
</comment>
<dbReference type="GO" id="GO:0046033">
    <property type="term" value="P:AMP metabolic process"/>
    <property type="evidence" value="ECO:0007669"/>
    <property type="project" value="TreeGrafter"/>
</dbReference>
<evidence type="ECO:0000256" key="2">
    <source>
        <dbReference type="ARBA" id="ARBA00004955"/>
    </source>
</evidence>
<dbReference type="Pfam" id="PF19326">
    <property type="entry name" value="AMP_deaminase"/>
    <property type="match status" value="1"/>
</dbReference>
<comment type="cofactor">
    <cofactor evidence="1 8">
        <name>Zn(2+)</name>
        <dbReference type="ChEBI" id="CHEBI:29105"/>
    </cofactor>
</comment>
<comment type="caution">
    <text evidence="10">The sequence shown here is derived from an EMBL/GenBank/DDBJ whole genome shotgun (WGS) entry which is preliminary data.</text>
</comment>
<dbReference type="GO" id="GO:0046872">
    <property type="term" value="F:metal ion binding"/>
    <property type="evidence" value="ECO:0007669"/>
    <property type="project" value="UniProtKB-KW"/>
</dbReference>
<name>A0A819HN78_9BILA</name>
<evidence type="ECO:0000256" key="1">
    <source>
        <dbReference type="ARBA" id="ARBA00001947"/>
    </source>
</evidence>
<dbReference type="SUPFAM" id="SSF51556">
    <property type="entry name" value="Metallo-dependent hydrolases"/>
    <property type="match status" value="1"/>
</dbReference>
<dbReference type="AlphaFoldDB" id="A0A819HN78"/>
<dbReference type="GO" id="GO:0005829">
    <property type="term" value="C:cytosol"/>
    <property type="evidence" value="ECO:0007669"/>
    <property type="project" value="TreeGrafter"/>
</dbReference>
<organism evidence="10 11">
    <name type="scientific">Rotaria sordida</name>
    <dbReference type="NCBI Taxonomy" id="392033"/>
    <lineage>
        <taxon>Eukaryota</taxon>
        <taxon>Metazoa</taxon>
        <taxon>Spiralia</taxon>
        <taxon>Gnathifera</taxon>
        <taxon>Rotifera</taxon>
        <taxon>Eurotatoria</taxon>
        <taxon>Bdelloidea</taxon>
        <taxon>Philodinida</taxon>
        <taxon>Philodinidae</taxon>
        <taxon>Rotaria</taxon>
    </lineage>
</organism>
<dbReference type="PANTHER" id="PTHR11359:SF0">
    <property type="entry name" value="AMP DEAMINASE"/>
    <property type="match status" value="1"/>
</dbReference>
<dbReference type="PIRSF" id="PIRSF001251">
    <property type="entry name" value="AMP_deaminase_met"/>
    <property type="match status" value="1"/>
</dbReference>
<accession>A0A819HN78</accession>
<dbReference type="Gene3D" id="3.20.20.140">
    <property type="entry name" value="Metal-dependent hydrolases"/>
    <property type="match status" value="1"/>
</dbReference>
<evidence type="ECO:0000256" key="7">
    <source>
        <dbReference type="ARBA" id="ARBA00022833"/>
    </source>
</evidence>
<evidence type="ECO:0000256" key="4">
    <source>
        <dbReference type="ARBA" id="ARBA00012775"/>
    </source>
</evidence>
<dbReference type="Gene3D" id="4.10.800.20">
    <property type="match status" value="1"/>
</dbReference>
<feature type="compositionally biased region" description="Polar residues" evidence="9">
    <location>
        <begin position="1"/>
        <end position="25"/>
    </location>
</feature>
<evidence type="ECO:0000313" key="11">
    <source>
        <dbReference type="Proteomes" id="UP000663836"/>
    </source>
</evidence>
<dbReference type="Proteomes" id="UP000663836">
    <property type="component" value="Unassembled WGS sequence"/>
</dbReference>
<evidence type="ECO:0000313" key="10">
    <source>
        <dbReference type="EMBL" id="CAF3901056.1"/>
    </source>
</evidence>
<keyword evidence="6 8" id="KW-0378">Hydrolase</keyword>
<keyword evidence="5 8" id="KW-0479">Metal-binding</keyword>
<dbReference type="InterPro" id="IPR032466">
    <property type="entry name" value="Metal_Hydrolase"/>
</dbReference>
<dbReference type="UniPathway" id="UPA00591">
    <property type="reaction ID" value="UER00663"/>
</dbReference>
<comment type="catalytic activity">
    <reaction evidence="8">
        <text>AMP + H2O + H(+) = IMP + NH4(+)</text>
        <dbReference type="Rhea" id="RHEA:14777"/>
        <dbReference type="ChEBI" id="CHEBI:15377"/>
        <dbReference type="ChEBI" id="CHEBI:15378"/>
        <dbReference type="ChEBI" id="CHEBI:28938"/>
        <dbReference type="ChEBI" id="CHEBI:58053"/>
        <dbReference type="ChEBI" id="CHEBI:456215"/>
        <dbReference type="EC" id="3.5.4.6"/>
    </reaction>
</comment>
<evidence type="ECO:0000256" key="5">
    <source>
        <dbReference type="ARBA" id="ARBA00022723"/>
    </source>
</evidence>
<dbReference type="GO" id="GO:0032264">
    <property type="term" value="P:IMP salvage"/>
    <property type="evidence" value="ECO:0007669"/>
    <property type="project" value="UniProtKB-UniPathway"/>
</dbReference>
<evidence type="ECO:0000256" key="8">
    <source>
        <dbReference type="PIRNR" id="PIRNR001251"/>
    </source>
</evidence>
<dbReference type="EMBL" id="CAJOBD010002691">
    <property type="protein sequence ID" value="CAF3901056.1"/>
    <property type="molecule type" value="Genomic_DNA"/>
</dbReference>
<evidence type="ECO:0000256" key="9">
    <source>
        <dbReference type="SAM" id="MobiDB-lite"/>
    </source>
</evidence>
<protein>
    <recommendedName>
        <fullName evidence="4 8">AMP deaminase</fullName>
        <ecNumber evidence="4 8">3.5.4.6</ecNumber>
    </recommendedName>
</protein>
<dbReference type="InterPro" id="IPR006650">
    <property type="entry name" value="A/AMP_deam_AS"/>
</dbReference>
<dbReference type="PANTHER" id="PTHR11359">
    <property type="entry name" value="AMP DEAMINASE"/>
    <property type="match status" value="1"/>
</dbReference>